<keyword evidence="4" id="KW-0812">Transmembrane</keyword>
<evidence type="ECO:0000256" key="4">
    <source>
        <dbReference type="SAM" id="Phobius"/>
    </source>
</evidence>
<keyword evidence="2" id="KW-0808">Transferase</keyword>
<sequence>MMTAEDAYKKCENVIKQHSNSFYTAFRKLPKQKRNAVWAIYTLCRTIDNIVDEGKSPKEELIEFEREWSLFLKGEFDSNHYMWVALHESFQQFQLDGEPINELLQGQKMDLEKSRYESLEEVLYYSYLVAGTVGVMLLPILAPRKKKSLHNSAVSLGLAMQLTNILRDIGEDYEVRNRVYLPQEAMAQFGYSDELIGKRDVNQEFISVWEYLAFEAEAYYEEAFDSINEYPLYSRNSVKAAAYFYKAILNKIRMNNYQVFNDRHSITSEEKQSILAEI</sequence>
<dbReference type="RefSeq" id="WP_053602429.1">
    <property type="nucleotide sequence ID" value="NZ_CP012600.1"/>
</dbReference>
<evidence type="ECO:0000313" key="5">
    <source>
        <dbReference type="EMBL" id="ALC80689.1"/>
    </source>
</evidence>
<dbReference type="OrthoDB" id="9787280at2"/>
<dbReference type="Pfam" id="PF00494">
    <property type="entry name" value="SQS_PSY"/>
    <property type="match status" value="1"/>
</dbReference>
<evidence type="ECO:0000256" key="1">
    <source>
        <dbReference type="ARBA" id="ARBA00004829"/>
    </source>
</evidence>
<reference evidence="6" key="1">
    <citation type="submission" date="2015-08" db="EMBL/GenBank/DDBJ databases">
        <title>Genome sequencing project for genomic taxonomy and phylogenomics of Bacillus-like bacteria.</title>
        <authorList>
            <person name="Liu B."/>
            <person name="Wang J."/>
            <person name="Zhu Y."/>
            <person name="Liu G."/>
            <person name="Chen Q."/>
            <person name="Chen Z."/>
            <person name="Lan J."/>
            <person name="Che J."/>
            <person name="Ge C."/>
            <person name="Shi H."/>
            <person name="Pan Z."/>
            <person name="Liu X."/>
        </authorList>
    </citation>
    <scope>NUCLEOTIDE SEQUENCE [LARGE SCALE GENOMIC DNA]</scope>
    <source>
        <strain evidence="6">FJAT-4402</strain>
    </source>
</reference>
<dbReference type="InterPro" id="IPR002060">
    <property type="entry name" value="Squ/phyt_synthse"/>
</dbReference>
<dbReference type="CDD" id="cd00683">
    <property type="entry name" value="Trans_IPPS_HH"/>
    <property type="match status" value="1"/>
</dbReference>
<organism evidence="5 6">
    <name type="scientific">Bacillus gobiensis</name>
    <dbReference type="NCBI Taxonomy" id="1441095"/>
    <lineage>
        <taxon>Bacteria</taxon>
        <taxon>Bacillati</taxon>
        <taxon>Bacillota</taxon>
        <taxon>Bacilli</taxon>
        <taxon>Bacillales</taxon>
        <taxon>Bacillaceae</taxon>
        <taxon>Bacillus</taxon>
    </lineage>
</organism>
<dbReference type="STRING" id="1441095.AM592_03120"/>
<evidence type="ECO:0000256" key="2">
    <source>
        <dbReference type="ARBA" id="ARBA00022679"/>
    </source>
</evidence>
<feature type="transmembrane region" description="Helical" evidence="4">
    <location>
        <begin position="122"/>
        <end position="142"/>
    </location>
</feature>
<accession>A0A0M5JE13</accession>
<dbReference type="AlphaFoldDB" id="A0A0M5JE13"/>
<evidence type="ECO:0000256" key="3">
    <source>
        <dbReference type="ARBA" id="ARBA00022746"/>
    </source>
</evidence>
<dbReference type="InterPro" id="IPR044843">
    <property type="entry name" value="Trans_IPPS_bact-type"/>
</dbReference>
<evidence type="ECO:0000313" key="6">
    <source>
        <dbReference type="Proteomes" id="UP000067625"/>
    </source>
</evidence>
<keyword evidence="4" id="KW-1133">Transmembrane helix</keyword>
<gene>
    <name evidence="5" type="ORF">AM592_03120</name>
</gene>
<keyword evidence="6" id="KW-1185">Reference proteome</keyword>
<dbReference type="GO" id="GO:0004311">
    <property type="term" value="F:geranylgeranyl diphosphate synthase activity"/>
    <property type="evidence" value="ECO:0007669"/>
    <property type="project" value="InterPro"/>
</dbReference>
<dbReference type="GO" id="GO:0016117">
    <property type="term" value="P:carotenoid biosynthetic process"/>
    <property type="evidence" value="ECO:0007669"/>
    <property type="project" value="UniProtKB-KW"/>
</dbReference>
<name>A0A0M5JE13_9BACI</name>
<dbReference type="PANTHER" id="PTHR31480">
    <property type="entry name" value="BIFUNCTIONAL LYCOPENE CYCLASE/PHYTOENE SYNTHASE"/>
    <property type="match status" value="1"/>
</dbReference>
<reference evidence="5 6" key="2">
    <citation type="journal article" date="2016" name="Int. J. Syst. Evol. Microbiol.">
        <title>Bacillus gobiensis sp. nov., isolated from a soil sample.</title>
        <authorList>
            <person name="Liu B."/>
            <person name="Liu G.H."/>
            <person name="Cetin S."/>
            <person name="Schumann P."/>
            <person name="Pan Z.Z."/>
            <person name="Chen Q.Q."/>
        </authorList>
    </citation>
    <scope>NUCLEOTIDE SEQUENCE [LARGE SCALE GENOMIC DNA]</scope>
    <source>
        <strain evidence="5 6">FJAT-4402</strain>
    </source>
</reference>
<dbReference type="PROSITE" id="PS01045">
    <property type="entry name" value="SQUALEN_PHYTOEN_SYN_2"/>
    <property type="match status" value="1"/>
</dbReference>
<keyword evidence="4" id="KW-0472">Membrane</keyword>
<comment type="pathway">
    <text evidence="1">Carotenoid biosynthesis.</text>
</comment>
<dbReference type="SUPFAM" id="SSF48576">
    <property type="entry name" value="Terpenoid synthases"/>
    <property type="match status" value="1"/>
</dbReference>
<dbReference type="InterPro" id="IPR019845">
    <property type="entry name" value="Squalene/phytoene_synthase_CS"/>
</dbReference>
<proteinExistence type="predicted"/>
<protein>
    <submittedName>
        <fullName evidence="5">Phytoene synthase</fullName>
    </submittedName>
</protein>
<dbReference type="InterPro" id="IPR008949">
    <property type="entry name" value="Isoprenoid_synthase_dom_sf"/>
</dbReference>
<dbReference type="SFLD" id="SFLDS00005">
    <property type="entry name" value="Isoprenoid_Synthase_Type_I"/>
    <property type="match status" value="1"/>
</dbReference>
<dbReference type="Proteomes" id="UP000067625">
    <property type="component" value="Chromosome"/>
</dbReference>
<keyword evidence="3" id="KW-0125">Carotenoid biosynthesis</keyword>
<dbReference type="InterPro" id="IPR033904">
    <property type="entry name" value="Trans_IPPS_HH"/>
</dbReference>
<dbReference type="SFLD" id="SFLDG01212">
    <property type="entry name" value="Phytoene_synthase_like"/>
    <property type="match status" value="1"/>
</dbReference>
<dbReference type="EMBL" id="CP012600">
    <property type="protein sequence ID" value="ALC80689.1"/>
    <property type="molecule type" value="Genomic_DNA"/>
</dbReference>
<dbReference type="SFLD" id="SFLDG01018">
    <property type="entry name" value="Squalene/Phytoene_Synthase_Lik"/>
    <property type="match status" value="1"/>
</dbReference>
<dbReference type="GO" id="GO:0051996">
    <property type="term" value="F:squalene synthase [NAD(P)H] activity"/>
    <property type="evidence" value="ECO:0007669"/>
    <property type="project" value="InterPro"/>
</dbReference>
<dbReference type="PROSITE" id="PS01044">
    <property type="entry name" value="SQUALEN_PHYTOEN_SYN_1"/>
    <property type="match status" value="1"/>
</dbReference>
<dbReference type="PATRIC" id="fig|1441095.3.peg.684"/>
<dbReference type="Gene3D" id="1.10.600.10">
    <property type="entry name" value="Farnesyl Diphosphate Synthase"/>
    <property type="match status" value="1"/>
</dbReference>